<name>A0ABQ1F9A1_9SPHN</name>
<evidence type="ECO:0000313" key="5">
    <source>
        <dbReference type="Proteomes" id="UP000603317"/>
    </source>
</evidence>
<gene>
    <name evidence="4" type="ORF">GCM10010923_11460</name>
</gene>
<accession>A0ABQ1F9A1</accession>
<feature type="transmembrane region" description="Helical" evidence="3">
    <location>
        <begin position="61"/>
        <end position="82"/>
    </location>
</feature>
<reference evidence="5" key="1">
    <citation type="journal article" date="2019" name="Int. J. Syst. Evol. Microbiol.">
        <title>The Global Catalogue of Microorganisms (GCM) 10K type strain sequencing project: providing services to taxonomists for standard genome sequencing and annotation.</title>
        <authorList>
            <consortium name="The Broad Institute Genomics Platform"/>
            <consortium name="The Broad Institute Genome Sequencing Center for Infectious Disease"/>
            <person name="Wu L."/>
            <person name="Ma J."/>
        </authorList>
    </citation>
    <scope>NUCLEOTIDE SEQUENCE [LARGE SCALE GENOMIC DNA]</scope>
    <source>
        <strain evidence="5">CGMCC 1.15297</strain>
    </source>
</reference>
<protein>
    <recommendedName>
        <fullName evidence="6">ATPase</fullName>
    </recommendedName>
</protein>
<evidence type="ECO:0000256" key="2">
    <source>
        <dbReference type="SAM" id="MobiDB-lite"/>
    </source>
</evidence>
<comment type="caution">
    <text evidence="4">The sequence shown here is derived from an EMBL/GenBank/DDBJ whole genome shotgun (WGS) entry which is preliminary data.</text>
</comment>
<organism evidence="4 5">
    <name type="scientific">Blastomonas marina</name>
    <dbReference type="NCBI Taxonomy" id="1867408"/>
    <lineage>
        <taxon>Bacteria</taxon>
        <taxon>Pseudomonadati</taxon>
        <taxon>Pseudomonadota</taxon>
        <taxon>Alphaproteobacteria</taxon>
        <taxon>Sphingomonadales</taxon>
        <taxon>Sphingomonadaceae</taxon>
        <taxon>Blastomonas</taxon>
    </lineage>
</organism>
<feature type="coiled-coil region" evidence="1">
    <location>
        <begin position="254"/>
        <end position="281"/>
    </location>
</feature>
<dbReference type="EMBL" id="BMID01000001">
    <property type="protein sequence ID" value="GGA04148.1"/>
    <property type="molecule type" value="Genomic_DNA"/>
</dbReference>
<keyword evidence="1" id="KW-0175">Coiled coil</keyword>
<keyword evidence="5" id="KW-1185">Reference proteome</keyword>
<feature type="transmembrane region" description="Helical" evidence="3">
    <location>
        <begin position="94"/>
        <end position="116"/>
    </location>
</feature>
<evidence type="ECO:0000313" key="4">
    <source>
        <dbReference type="EMBL" id="GGA04148.1"/>
    </source>
</evidence>
<evidence type="ECO:0000256" key="3">
    <source>
        <dbReference type="SAM" id="Phobius"/>
    </source>
</evidence>
<feature type="compositionally biased region" description="Acidic residues" evidence="2">
    <location>
        <begin position="26"/>
        <end position="39"/>
    </location>
</feature>
<dbReference type="RefSeq" id="WP_188641789.1">
    <property type="nucleotide sequence ID" value="NZ_BMID01000001.1"/>
</dbReference>
<evidence type="ECO:0000256" key="1">
    <source>
        <dbReference type="SAM" id="Coils"/>
    </source>
</evidence>
<dbReference type="Proteomes" id="UP000603317">
    <property type="component" value="Unassembled WGS sequence"/>
</dbReference>
<proteinExistence type="predicted"/>
<sequence length="821" mass="89680">MKRTRLVSIENDASEQQDAETVTPDSESENGAENEEDDPLFEGEYYAEYEEEAVPALRGGWIAPTLATLAILGWTAFFGWAHRSAIAGVTPLEAIELVGSWAPPVIVIALAWLLALRTSRREAKRFAEAAQVLRVESEQLEARLHHVNGELSVAREFLAQQSRELETLGRLAVDRIGEHSGRLEELISDNGREVERLSDVSANALENMESLRGNLPVIASSTKDVTNNIAQAGRTARAQLDEMVEGLKRVNEFGEASETQVERLRERVGEAMEEFAAATHETGEALAERYNKLSDNVGAARIKFEQEEIEALASLRQRWSAVGEQIKDALDELAGLDEGVIQPAAGRIATMREEHGALLGDAARANEEFDSELARRREAAEADNLASIDTLQARLAALDGELEERRAAHEARVRETGDLSEALAARIDELTEAAGRARETGSEAGETLDHALARAGERLAATDASLRETDGLLGTLTDTTVRLLELVRATADHGSQDLPKALVESEQALLLLEERASQINQRVSQAGRDGASLVEDLEKSQARLAGLLAEFEKTSGALDKGTSDQAERLANIALEFDRLQEKSETLAAHAREELSVSLEALREANSAALAQIENDGGEGLQRWAEKIGAASGDAIERELRTKIDATAGALDEATTKAAERSREATLQLRDQLAKIDELTGNLERRIARAHQRAEEQVDNDFSRRAALITESLNSSSIDIAKALSADVADTAWSSYLKGDRGIFTRRAVRLLDSGDAREVADLYEEDAGFREDVARYIHDFENMLRQLLSTRDGHALGVTLLSSDMGKLYVALAQAIERLRS</sequence>
<feature type="region of interest" description="Disordered" evidence="2">
    <location>
        <begin position="1"/>
        <end position="39"/>
    </location>
</feature>
<keyword evidence="3" id="KW-0812">Transmembrane</keyword>
<keyword evidence="3" id="KW-0472">Membrane</keyword>
<keyword evidence="3" id="KW-1133">Transmembrane helix</keyword>
<evidence type="ECO:0008006" key="6">
    <source>
        <dbReference type="Google" id="ProtNLM"/>
    </source>
</evidence>